<gene>
    <name evidence="5" type="ORF">FD21_GL000815</name>
</gene>
<keyword evidence="6" id="KW-1185">Reference proteome</keyword>
<proteinExistence type="predicted"/>
<dbReference type="Gene3D" id="2.40.40.10">
    <property type="entry name" value="RlpA-like domain"/>
    <property type="match status" value="1"/>
</dbReference>
<dbReference type="CDD" id="cd22786">
    <property type="entry name" value="DPBB_YuiC-like"/>
    <property type="match status" value="1"/>
</dbReference>
<evidence type="ECO:0000256" key="3">
    <source>
        <dbReference type="SAM" id="MobiDB-lite"/>
    </source>
</evidence>
<evidence type="ECO:0000256" key="1">
    <source>
        <dbReference type="ARBA" id="ARBA00022729"/>
    </source>
</evidence>
<accession>A0A0R2CAG4</accession>
<dbReference type="PANTHER" id="PTHR39160">
    <property type="entry name" value="CELL WALL-BINDING PROTEIN YOCH"/>
    <property type="match status" value="1"/>
</dbReference>
<feature type="compositionally biased region" description="Polar residues" evidence="3">
    <location>
        <begin position="220"/>
        <end position="233"/>
    </location>
</feature>
<dbReference type="InterPro" id="IPR051933">
    <property type="entry name" value="Resuscitation_pf_RpfB"/>
</dbReference>
<evidence type="ECO:0000313" key="6">
    <source>
        <dbReference type="Proteomes" id="UP000051576"/>
    </source>
</evidence>
<dbReference type="SUPFAM" id="SSF50685">
    <property type="entry name" value="Barwin-like endoglucanases"/>
    <property type="match status" value="1"/>
</dbReference>
<comment type="caution">
    <text evidence="5">The sequence shown here is derived from an EMBL/GenBank/DDBJ whole genome shotgun (WGS) entry which is preliminary data.</text>
</comment>
<organism evidence="5 6">
    <name type="scientific">Liquorilactobacillus vini DSM 20605</name>
    <dbReference type="NCBI Taxonomy" id="1133569"/>
    <lineage>
        <taxon>Bacteria</taxon>
        <taxon>Bacillati</taxon>
        <taxon>Bacillota</taxon>
        <taxon>Bacilli</taxon>
        <taxon>Lactobacillales</taxon>
        <taxon>Lactobacillaceae</taxon>
        <taxon>Liquorilactobacillus</taxon>
    </lineage>
</organism>
<keyword evidence="1" id="KW-0732">Signal</keyword>
<feature type="compositionally biased region" description="Low complexity" evidence="3">
    <location>
        <begin position="234"/>
        <end position="246"/>
    </location>
</feature>
<dbReference type="InterPro" id="IPR010611">
    <property type="entry name" value="3D_dom"/>
</dbReference>
<feature type="coiled-coil region" evidence="2">
    <location>
        <begin position="15"/>
        <end position="95"/>
    </location>
</feature>
<protein>
    <recommendedName>
        <fullName evidence="4">3D domain-containing protein</fullName>
    </recommendedName>
</protein>
<dbReference type="eggNOG" id="COG3584">
    <property type="taxonomic scope" value="Bacteria"/>
</dbReference>
<dbReference type="STRING" id="1133569.FD21_GL000815"/>
<dbReference type="PANTHER" id="PTHR39160:SF6">
    <property type="entry name" value="CELL WALL-BINDING PROTEIN YOCH"/>
    <property type="match status" value="1"/>
</dbReference>
<dbReference type="GO" id="GO:0004553">
    <property type="term" value="F:hydrolase activity, hydrolyzing O-glycosyl compounds"/>
    <property type="evidence" value="ECO:0007669"/>
    <property type="project" value="InterPro"/>
</dbReference>
<dbReference type="InterPro" id="IPR036908">
    <property type="entry name" value="RlpA-like_sf"/>
</dbReference>
<feature type="domain" description="3D" evidence="4">
    <location>
        <begin position="286"/>
        <end position="347"/>
    </location>
</feature>
<name>A0A0R2CAG4_9LACO</name>
<reference evidence="5 6" key="1">
    <citation type="journal article" date="2015" name="Genome Announc.">
        <title>Expanding the biotechnology potential of lactobacilli through comparative genomics of 213 strains and associated genera.</title>
        <authorList>
            <person name="Sun Z."/>
            <person name="Harris H.M."/>
            <person name="McCann A."/>
            <person name="Guo C."/>
            <person name="Argimon S."/>
            <person name="Zhang W."/>
            <person name="Yang X."/>
            <person name="Jeffery I.B."/>
            <person name="Cooney J.C."/>
            <person name="Kagawa T.F."/>
            <person name="Liu W."/>
            <person name="Song Y."/>
            <person name="Salvetti E."/>
            <person name="Wrobel A."/>
            <person name="Rasinkangas P."/>
            <person name="Parkhill J."/>
            <person name="Rea M.C."/>
            <person name="O'Sullivan O."/>
            <person name="Ritari J."/>
            <person name="Douillard F.P."/>
            <person name="Paul Ross R."/>
            <person name="Yang R."/>
            <person name="Briner A.E."/>
            <person name="Felis G.E."/>
            <person name="de Vos W.M."/>
            <person name="Barrangou R."/>
            <person name="Klaenhammer T.R."/>
            <person name="Caufield P.W."/>
            <person name="Cui Y."/>
            <person name="Zhang H."/>
            <person name="O'Toole P.W."/>
        </authorList>
    </citation>
    <scope>NUCLEOTIDE SEQUENCE [LARGE SCALE GENOMIC DNA]</scope>
    <source>
        <strain evidence="5 6">DSM 20605</strain>
    </source>
</reference>
<dbReference type="GO" id="GO:0019867">
    <property type="term" value="C:outer membrane"/>
    <property type="evidence" value="ECO:0007669"/>
    <property type="project" value="InterPro"/>
</dbReference>
<keyword evidence="2" id="KW-0175">Coiled coil</keyword>
<feature type="compositionally biased region" description="Low complexity" evidence="3">
    <location>
        <begin position="209"/>
        <end position="219"/>
    </location>
</feature>
<sequence>MGLSAINQRIMADKIGDLQQQESTAKNKLDQNNNQLAAKVASVNSIYQQLTKVNQRQKITERKLIKTNQELQRAKSEKKQRMFEAKQRLRQLQQKKGTQSGLSFLENSKGFSQWVGNLMALSKLQAVYNESFAAVKQSVLQLTTSKKQLSMLKAQQSEQAKELAIDKSKMSESINSLKQMIADNQNEIKLLANKVTWAKNMLAKQQAAQSSTSASQQTSNQIVKQTSSLTTGDQNQSSAQSTSNSTDKVNNSNGKSLTMQATGYSSAEAGASNYSALGINLSENPKCVAVDPSVIPLGSLLWVSGYGVAVAGDTGGAIKGNLIDLHFSSVQQASSWGRKTVTVKILN</sequence>
<evidence type="ECO:0000313" key="5">
    <source>
        <dbReference type="EMBL" id="KRM88801.1"/>
    </source>
</evidence>
<dbReference type="Pfam" id="PF06725">
    <property type="entry name" value="3D"/>
    <property type="match status" value="1"/>
</dbReference>
<evidence type="ECO:0000256" key="2">
    <source>
        <dbReference type="SAM" id="Coils"/>
    </source>
</evidence>
<feature type="compositionally biased region" description="Polar residues" evidence="3">
    <location>
        <begin position="247"/>
        <end position="257"/>
    </location>
</feature>
<dbReference type="GO" id="GO:0009254">
    <property type="term" value="P:peptidoglycan turnover"/>
    <property type="evidence" value="ECO:0007669"/>
    <property type="project" value="InterPro"/>
</dbReference>
<evidence type="ECO:0000259" key="4">
    <source>
        <dbReference type="Pfam" id="PF06725"/>
    </source>
</evidence>
<dbReference type="PATRIC" id="fig|1133569.4.peg.885"/>
<feature type="region of interest" description="Disordered" evidence="3">
    <location>
        <begin position="209"/>
        <end position="257"/>
    </location>
</feature>
<dbReference type="AlphaFoldDB" id="A0A0R2CAG4"/>
<dbReference type="Proteomes" id="UP000051576">
    <property type="component" value="Unassembled WGS sequence"/>
</dbReference>
<dbReference type="EMBL" id="AYYX01000021">
    <property type="protein sequence ID" value="KRM88801.1"/>
    <property type="molecule type" value="Genomic_DNA"/>
</dbReference>